<dbReference type="OrthoDB" id="5326290at2"/>
<sequence length="213" mass="25129">MERYLISFNERSDFKPLEAKELGFSHMLDFSEITKAVLNKLGFDREEALIFKLDKESRVYYQRWFNEYSQTAYETESDEELTTSYRLSTYALKIALISQIFNETSKGINICSIKPEIKLEYLQEAIYIISLFREESDKLLKCLKENNKIHFKIDSIEEKLIKKIEASPTKEITRSQALNIRGMSAEILDEILENRIVKKKKNNSKKPQEILYL</sequence>
<organism evidence="1 2">
    <name type="scientific">Helicobacter apodemus</name>
    <dbReference type="NCBI Taxonomy" id="135569"/>
    <lineage>
        <taxon>Bacteria</taxon>
        <taxon>Pseudomonadati</taxon>
        <taxon>Campylobacterota</taxon>
        <taxon>Epsilonproteobacteria</taxon>
        <taxon>Campylobacterales</taxon>
        <taxon>Helicobacteraceae</taxon>
        <taxon>Helicobacter</taxon>
    </lineage>
</organism>
<evidence type="ECO:0000313" key="1">
    <source>
        <dbReference type="EMBL" id="AWI34239.1"/>
    </source>
</evidence>
<dbReference type="EMBL" id="CP021886">
    <property type="protein sequence ID" value="AWI34239.1"/>
    <property type="molecule type" value="Genomic_DNA"/>
</dbReference>
<gene>
    <name evidence="1" type="ORF">CDV25_05285</name>
</gene>
<dbReference type="Proteomes" id="UP000244890">
    <property type="component" value="Chromosome"/>
</dbReference>
<evidence type="ECO:0000313" key="2">
    <source>
        <dbReference type="Proteomes" id="UP000244890"/>
    </source>
</evidence>
<accession>A0A2U8FDE5</accession>
<protein>
    <submittedName>
        <fullName evidence="1">Uncharacterized protein</fullName>
    </submittedName>
</protein>
<reference evidence="1 2" key="1">
    <citation type="submission" date="2017-06" db="EMBL/GenBank/DDBJ databases">
        <title>Complete genome of Helicobacter apodemus.</title>
        <authorList>
            <person name="Cho S."/>
        </authorList>
    </citation>
    <scope>NUCLEOTIDE SEQUENCE [LARGE SCALE GENOMIC DNA]</scope>
    <source>
        <strain evidence="2">SNUVETPUB-15-01</strain>
    </source>
</reference>
<dbReference type="RefSeq" id="WP_108911069.1">
    <property type="nucleotide sequence ID" value="NZ_CP021886.1"/>
</dbReference>
<name>A0A2U8FDE5_9HELI</name>
<proteinExistence type="predicted"/>
<dbReference type="AlphaFoldDB" id="A0A2U8FDE5"/>
<dbReference type="KEGG" id="had:CDV25_05285"/>